<dbReference type="Proteomes" id="UP000281904">
    <property type="component" value="Chromosome"/>
</dbReference>
<dbReference type="RefSeq" id="WP_197722603.1">
    <property type="nucleotide sequence ID" value="NZ_LR134493.1"/>
</dbReference>
<reference evidence="1 2" key="1">
    <citation type="submission" date="2018-12" db="EMBL/GenBank/DDBJ databases">
        <authorList>
            <consortium name="Pathogen Informatics"/>
        </authorList>
    </citation>
    <scope>NUCLEOTIDE SEQUENCE [LARGE SCALE GENOMIC DNA]</scope>
    <source>
        <strain evidence="1 2">NCTC10036</strain>
    </source>
</reference>
<protein>
    <submittedName>
        <fullName evidence="1">Uncharacterized protein</fullName>
    </submittedName>
</protein>
<organism evidence="1 2">
    <name type="scientific">Serratia rubidaea</name>
    <name type="common">Serratia marinorubra</name>
    <dbReference type="NCBI Taxonomy" id="61652"/>
    <lineage>
        <taxon>Bacteria</taxon>
        <taxon>Pseudomonadati</taxon>
        <taxon>Pseudomonadota</taxon>
        <taxon>Gammaproteobacteria</taxon>
        <taxon>Enterobacterales</taxon>
        <taxon>Yersiniaceae</taxon>
        <taxon>Serratia</taxon>
    </lineage>
</organism>
<accession>A0A3S5ADY0</accession>
<dbReference type="EMBL" id="LR134493">
    <property type="protein sequence ID" value="VEI61603.1"/>
    <property type="molecule type" value="Genomic_DNA"/>
</dbReference>
<dbReference type="AlphaFoldDB" id="A0A3S5ADY0"/>
<evidence type="ECO:0000313" key="1">
    <source>
        <dbReference type="EMBL" id="VEI61603.1"/>
    </source>
</evidence>
<name>A0A3S5ADY0_SERRU</name>
<gene>
    <name evidence="1" type="ORF">NCTC10036_00588</name>
</gene>
<proteinExistence type="predicted"/>
<evidence type="ECO:0000313" key="2">
    <source>
        <dbReference type="Proteomes" id="UP000281904"/>
    </source>
</evidence>
<sequence>MSKTAINALTEAAHIAKCSSGFLTSFLIDQAFRKTGKWRNADALAALIINSVANAFQCEASDTFEDNLFGGMADAIETYVQSNMDSWDGTQWTNKDLTAELMRLAEMVEKNAIFEAHTEALVLNSRLDAAKKTVLGKVVSGVTKRAESYGRFHVGRYVSHISIDCAKSYGGALSTSDMKYGCYSVTAFNR</sequence>